<evidence type="ECO:0000313" key="2">
    <source>
        <dbReference type="Proteomes" id="UP000593836"/>
    </source>
</evidence>
<keyword evidence="1" id="KW-0808">Transferase</keyword>
<reference evidence="1 2" key="1">
    <citation type="submission" date="2020-05" db="EMBL/GenBank/DDBJ databases">
        <title>Sulfurimonas marisnigri, sp. nov., and Sulfurimonas baltica, sp. nov., manganese oxide reducing chemolithoautotrophs of the class Epsilonproteobacteria isolated from the pelagic redoxclines of the Black and Baltic Seas and emended description of the genus Sulfurimonas.</title>
        <authorList>
            <person name="Henkel J.V."/>
            <person name="Laudan C."/>
            <person name="Werner J."/>
            <person name="Neu T."/>
            <person name="Plewe S."/>
            <person name="Sproer C."/>
            <person name="Bunk B."/>
            <person name="Schulz-Vogt H.N."/>
        </authorList>
    </citation>
    <scope>NUCLEOTIDE SEQUENCE [LARGE SCALE GENOMIC DNA]</scope>
    <source>
        <strain evidence="1 2">SoZ1</strain>
    </source>
</reference>
<organism evidence="1 2">
    <name type="scientific">Candidatus Sulfurimonas marisnigri</name>
    <dbReference type="NCBI Taxonomy" id="2740405"/>
    <lineage>
        <taxon>Bacteria</taxon>
        <taxon>Pseudomonadati</taxon>
        <taxon>Campylobacterota</taxon>
        <taxon>Epsilonproteobacteria</taxon>
        <taxon>Campylobacterales</taxon>
        <taxon>Sulfurimonadaceae</taxon>
        <taxon>Sulfurimonas</taxon>
    </lineage>
</organism>
<dbReference type="KEGG" id="smas:HUE87_07380"/>
<dbReference type="AlphaFoldDB" id="A0A7S7LYD4"/>
<proteinExistence type="predicted"/>
<dbReference type="GO" id="GO:0032259">
    <property type="term" value="P:methylation"/>
    <property type="evidence" value="ECO:0007669"/>
    <property type="project" value="UniProtKB-KW"/>
</dbReference>
<keyword evidence="1" id="KW-0489">Methyltransferase</keyword>
<evidence type="ECO:0000313" key="1">
    <source>
        <dbReference type="EMBL" id="QOY53725.1"/>
    </source>
</evidence>
<dbReference type="GO" id="GO:0008168">
    <property type="term" value="F:methyltransferase activity"/>
    <property type="evidence" value="ECO:0007669"/>
    <property type="project" value="UniProtKB-KW"/>
</dbReference>
<sequence>MEDFISTCRHKTLVIQRRYIKGSPSEVVVGELQDNLHVVENGMKLKKKKTLRVLTNFVIRF</sequence>
<accession>A0A7S7LYD4</accession>
<keyword evidence="2" id="KW-1185">Reference proteome</keyword>
<dbReference type="RefSeq" id="WP_194365560.1">
    <property type="nucleotide sequence ID" value="NZ_CP054493.1"/>
</dbReference>
<name>A0A7S7LYD4_9BACT</name>
<protein>
    <submittedName>
        <fullName evidence="1">Class I SAM-dependent methyltransferase</fullName>
    </submittedName>
</protein>
<gene>
    <name evidence="1" type="ORF">HUE87_07380</name>
</gene>
<dbReference type="EMBL" id="CP054493">
    <property type="protein sequence ID" value="QOY53725.1"/>
    <property type="molecule type" value="Genomic_DNA"/>
</dbReference>
<dbReference type="Proteomes" id="UP000593836">
    <property type="component" value="Chromosome"/>
</dbReference>